<protein>
    <recommendedName>
        <fullName evidence="1">RNA helicase</fullName>
        <ecNumber evidence="1">3.6.4.13</ecNumber>
    </recommendedName>
</protein>
<keyword evidence="5" id="KW-0067">ATP-binding</keyword>
<dbReference type="InterPro" id="IPR002464">
    <property type="entry name" value="DNA/RNA_helicase_DEAH_CS"/>
</dbReference>
<dbReference type="CDD" id="cd18791">
    <property type="entry name" value="SF2_C_RHA"/>
    <property type="match status" value="1"/>
</dbReference>
<proteinExistence type="predicted"/>
<name>A0A0G4IHK4_PLABS</name>
<dbReference type="InterPro" id="IPR059023">
    <property type="entry name" value="RNA_hel_CTD"/>
</dbReference>
<evidence type="ECO:0000313" key="11">
    <source>
        <dbReference type="EMBL" id="CEO94698.1"/>
    </source>
</evidence>
<evidence type="ECO:0000256" key="4">
    <source>
        <dbReference type="ARBA" id="ARBA00022806"/>
    </source>
</evidence>
<dbReference type="CDD" id="cd17917">
    <property type="entry name" value="DEXHc_RHA-like"/>
    <property type="match status" value="1"/>
</dbReference>
<evidence type="ECO:0000256" key="7">
    <source>
        <dbReference type="SAM" id="MobiDB-lite"/>
    </source>
</evidence>
<dbReference type="InterPro" id="IPR014001">
    <property type="entry name" value="Helicase_ATP-bd"/>
</dbReference>
<feature type="domain" description="Helicase C-terminal" evidence="9">
    <location>
        <begin position="795"/>
        <end position="899"/>
    </location>
</feature>
<feature type="region of interest" description="Disordered" evidence="7">
    <location>
        <begin position="152"/>
        <end position="174"/>
    </location>
</feature>
<dbReference type="InterPro" id="IPR006575">
    <property type="entry name" value="RWD_dom"/>
</dbReference>
<evidence type="ECO:0000256" key="1">
    <source>
        <dbReference type="ARBA" id="ARBA00012552"/>
    </source>
</evidence>
<accession>A0A0G4IHK4</accession>
<dbReference type="EC" id="3.6.4.13" evidence="1"/>
<dbReference type="PANTHER" id="PTHR18934">
    <property type="entry name" value="ATP-DEPENDENT RNA HELICASE"/>
    <property type="match status" value="1"/>
</dbReference>
<dbReference type="GO" id="GO:0005524">
    <property type="term" value="F:ATP binding"/>
    <property type="evidence" value="ECO:0007669"/>
    <property type="project" value="UniProtKB-KW"/>
</dbReference>
<organism evidence="11 12">
    <name type="scientific">Plasmodiophora brassicae</name>
    <name type="common">Clubroot disease agent</name>
    <dbReference type="NCBI Taxonomy" id="37360"/>
    <lineage>
        <taxon>Eukaryota</taxon>
        <taxon>Sar</taxon>
        <taxon>Rhizaria</taxon>
        <taxon>Endomyxa</taxon>
        <taxon>Phytomyxea</taxon>
        <taxon>Plasmodiophorida</taxon>
        <taxon>Plasmodiophoridae</taxon>
        <taxon>Plasmodiophora</taxon>
    </lineage>
</organism>
<feature type="compositionally biased region" description="Basic and acidic residues" evidence="7">
    <location>
        <begin position="152"/>
        <end position="172"/>
    </location>
</feature>
<dbReference type="FunFam" id="1.20.120.1080:FF:000002">
    <property type="entry name" value="Putative ATP-dependent RNA helicase DHX36"/>
    <property type="match status" value="1"/>
</dbReference>
<dbReference type="Pfam" id="PF26026">
    <property type="entry name" value="RNA_hel_CTD"/>
    <property type="match status" value="1"/>
</dbReference>
<evidence type="ECO:0000256" key="5">
    <source>
        <dbReference type="ARBA" id="ARBA00022840"/>
    </source>
</evidence>
<keyword evidence="2" id="KW-0547">Nucleotide-binding</keyword>
<dbReference type="Pfam" id="PF00271">
    <property type="entry name" value="Helicase_C"/>
    <property type="match status" value="1"/>
</dbReference>
<dbReference type="Pfam" id="PF05773">
    <property type="entry name" value="RWD"/>
    <property type="match status" value="1"/>
</dbReference>
<dbReference type="Pfam" id="PF04408">
    <property type="entry name" value="WHD_HA2"/>
    <property type="match status" value="1"/>
</dbReference>
<dbReference type="Gene3D" id="3.10.110.10">
    <property type="entry name" value="Ubiquitin Conjugating Enzyme"/>
    <property type="match status" value="1"/>
</dbReference>
<dbReference type="SMART" id="SM00490">
    <property type="entry name" value="HELICc"/>
    <property type="match status" value="1"/>
</dbReference>
<dbReference type="PROSITE" id="PS00690">
    <property type="entry name" value="DEAH_ATP_HELICASE"/>
    <property type="match status" value="1"/>
</dbReference>
<dbReference type="EMBL" id="CDSF01000001">
    <property type="protein sequence ID" value="CEO94698.1"/>
    <property type="molecule type" value="Genomic_DNA"/>
</dbReference>
<evidence type="ECO:0000256" key="6">
    <source>
        <dbReference type="ARBA" id="ARBA00047984"/>
    </source>
</evidence>
<dbReference type="InterPro" id="IPR007502">
    <property type="entry name" value="Helicase-assoc_dom"/>
</dbReference>
<dbReference type="FunFam" id="3.40.50.300:FF:000500">
    <property type="entry name" value="ATP-dependent RNA helicase DHX29"/>
    <property type="match status" value="1"/>
</dbReference>
<dbReference type="Pfam" id="PF21010">
    <property type="entry name" value="HA2_C"/>
    <property type="match status" value="1"/>
</dbReference>
<reference evidence="11 12" key="1">
    <citation type="submission" date="2015-02" db="EMBL/GenBank/DDBJ databases">
        <authorList>
            <person name="Chooi Y.-H."/>
        </authorList>
    </citation>
    <scope>NUCLEOTIDE SEQUENCE [LARGE SCALE GENOMIC DNA]</scope>
    <source>
        <strain evidence="11">E3</strain>
    </source>
</reference>
<evidence type="ECO:0000256" key="3">
    <source>
        <dbReference type="ARBA" id="ARBA00022801"/>
    </source>
</evidence>
<dbReference type="Gene3D" id="3.40.50.300">
    <property type="entry name" value="P-loop containing nucleotide triphosphate hydrolases"/>
    <property type="match status" value="2"/>
</dbReference>
<dbReference type="GO" id="GO:0016787">
    <property type="term" value="F:hydrolase activity"/>
    <property type="evidence" value="ECO:0007669"/>
    <property type="project" value="UniProtKB-KW"/>
</dbReference>
<keyword evidence="4" id="KW-0347">Helicase</keyword>
<dbReference type="Gene3D" id="1.20.120.1080">
    <property type="match status" value="1"/>
</dbReference>
<dbReference type="GO" id="GO:0003724">
    <property type="term" value="F:RNA helicase activity"/>
    <property type="evidence" value="ECO:0007669"/>
    <property type="project" value="UniProtKB-EC"/>
</dbReference>
<dbReference type="InterPro" id="IPR001650">
    <property type="entry name" value="Helicase_C-like"/>
</dbReference>
<dbReference type="SUPFAM" id="SSF54495">
    <property type="entry name" value="UBC-like"/>
    <property type="match status" value="1"/>
</dbReference>
<keyword evidence="3" id="KW-0378">Hydrolase</keyword>
<dbReference type="PANTHER" id="PTHR18934:SF145">
    <property type="entry name" value="ATP-DEPENDENT RNA HELICASE DHX57-RELATED"/>
    <property type="match status" value="1"/>
</dbReference>
<dbReference type="InterPro" id="IPR027417">
    <property type="entry name" value="P-loop_NTPase"/>
</dbReference>
<dbReference type="GO" id="GO:0003723">
    <property type="term" value="F:RNA binding"/>
    <property type="evidence" value="ECO:0007669"/>
    <property type="project" value="TreeGrafter"/>
</dbReference>
<dbReference type="InterPro" id="IPR011545">
    <property type="entry name" value="DEAD/DEAH_box_helicase_dom"/>
</dbReference>
<evidence type="ECO:0000256" key="2">
    <source>
        <dbReference type="ARBA" id="ARBA00022741"/>
    </source>
</evidence>
<dbReference type="SMART" id="SM00487">
    <property type="entry name" value="DEXDc"/>
    <property type="match status" value="1"/>
</dbReference>
<dbReference type="SUPFAM" id="SSF52540">
    <property type="entry name" value="P-loop containing nucleoside triphosphate hydrolases"/>
    <property type="match status" value="1"/>
</dbReference>
<dbReference type="InterPro" id="IPR011709">
    <property type="entry name" value="DEAD-box_helicase_OB_fold"/>
</dbReference>
<dbReference type="OrthoDB" id="5600252at2759"/>
<gene>
    <name evidence="11" type="ORF">PBRA_000484</name>
</gene>
<dbReference type="SMART" id="SM00847">
    <property type="entry name" value="HA2"/>
    <property type="match status" value="1"/>
</dbReference>
<keyword evidence="12" id="KW-1185">Reference proteome</keyword>
<evidence type="ECO:0000313" key="12">
    <source>
        <dbReference type="Proteomes" id="UP000039324"/>
    </source>
</evidence>
<dbReference type="OMA" id="CHILISK"/>
<evidence type="ECO:0000259" key="9">
    <source>
        <dbReference type="SMART" id="SM00490"/>
    </source>
</evidence>
<dbReference type="Pfam" id="PF07717">
    <property type="entry name" value="OB_NTP_bind"/>
    <property type="match status" value="1"/>
</dbReference>
<dbReference type="InterPro" id="IPR048333">
    <property type="entry name" value="HA2_WH"/>
</dbReference>
<evidence type="ECO:0000259" key="10">
    <source>
        <dbReference type="SMART" id="SM00847"/>
    </source>
</evidence>
<evidence type="ECO:0000259" key="8">
    <source>
        <dbReference type="SMART" id="SM00487"/>
    </source>
</evidence>
<dbReference type="STRING" id="37360.A0A0G4IHK4"/>
<dbReference type="Proteomes" id="UP000039324">
    <property type="component" value="Unassembled WGS sequence"/>
</dbReference>
<comment type="catalytic activity">
    <reaction evidence="6">
        <text>ATP + H2O = ADP + phosphate + H(+)</text>
        <dbReference type="Rhea" id="RHEA:13065"/>
        <dbReference type="ChEBI" id="CHEBI:15377"/>
        <dbReference type="ChEBI" id="CHEBI:15378"/>
        <dbReference type="ChEBI" id="CHEBI:30616"/>
        <dbReference type="ChEBI" id="CHEBI:43474"/>
        <dbReference type="ChEBI" id="CHEBI:456216"/>
        <dbReference type="EC" id="3.6.4.13"/>
    </reaction>
</comment>
<feature type="domain" description="Helicase ATP-binding" evidence="8">
    <location>
        <begin position="517"/>
        <end position="705"/>
    </location>
</feature>
<dbReference type="InterPro" id="IPR016135">
    <property type="entry name" value="UBQ-conjugating_enzyme/RWD"/>
</dbReference>
<sequence length="1307" mass="145226">MADAPVRRPRRTKQTKNQVILARADVTTASGVVIADWQRLPRQLLREQCQKMKRPAPIVERARADSANAEYRARIRLPDAKNAAKTMAFCTNESFATFELAQEHAALLALFSLVGPLAYERKLPEPYKTAWLSLSSPNPAVSATSKFASEFDRQAAETERNRSSNRKEAREHFRSKKTVKLALDAEHRQMVERVLENVADRGTSQSSGSLSKDDLDALSERLRSLGFARADVSAAVQVAEVTAGSDALASESRAIDWLVTNIPEQRLPKRFAARDDAFRVEVSGDVDVAELPLFDRLRRLGYPRRACQKAANDFNSFEEGKLWLWCEMVRHLCPDLARPDDDIAVEDDVAGELVALEAIYESDFRGGPDSWTVSLSSVFGDGSLLRIDLPSGSRYPLELPVIDVTSSTLSTQERLRLVQEIVRHSASLIGTPFTHDIVEWIRSNGKQALKSVRLAWPDEWLVDRVEETVAKRTHAEKPKRNLEKKLNPDPVLDMQLKREYESRSSSEDYQELLKKRRRLPVFKCRDLILERVMNNRVIVVCAETGSGKSTQIPSMIVENALGHGRGSTCRVVCTQPRRISAVGLATRVATEHCQKVGQLVGYRIRLESKVTYETRLEFVTNGILLRQLMSDPELRGVSHVVLDEVHERSVEIDLLLLILRRLLATRTDLTIVLMSATVNASLLASYFADCPVVNVPGRTFPVEVRYVEDIIEAIGYHPSSRYVKRSGGRQDDASIQTGAEPYSAKTLEVASLLDPDIFNPELLGQALLWIVNTYPSAGGILCFLSGLAEINASINEFRKILDRSGIPSKGFALVPLHGSLSTKDQARVFAKFGSGIRKIVFATNIAETSITVDDVEFVVDSGRMKESQFDAKRDLDLLVDTLVSRANAEQRKGRAGRVKAGLCLRLYRRAAFNAMPNQHRPELHRTSLDQVCLQLKAANIPCNNLGELLKEALEPPPVSSIRRAVSTLQTIGALTAEDEELTPLGRHLAVLPMDVRLGKMLIFAACFDCVSPILVIASFLSLRSPFIAPSDQRDAAQAARKQFAGGSISDHMALLNMFTAWLDVRQSGECAERDFCDENFVSRMTVSTAFDLCKQFVESLRSAGFIQRSSKNASKSTNLTSVFGLAEHHDRNASNVSVITAIICAGLYPNVLRVQHPETRFAQVSTGALPKTHNPKSIRFFRKDGERVFIHPSSVCFSVNHFQSPWIVYNEQRQTSKLFVYDASMVPSYALLLFGGKVDVSHERSTIIVDGWIEFKAPARIAVLVRGLRQELDALFLAKANDPSVDIACHQVSQAMLALITTSGSAS</sequence>
<dbReference type="Pfam" id="PF00270">
    <property type="entry name" value="DEAD"/>
    <property type="match status" value="1"/>
</dbReference>
<feature type="domain" description="Helicase-associated" evidence="10">
    <location>
        <begin position="963"/>
        <end position="1055"/>
    </location>
</feature>